<feature type="domain" description="HNH nuclease" evidence="1">
    <location>
        <begin position="80"/>
        <end position="123"/>
    </location>
</feature>
<gene>
    <name evidence="2" type="ORF">HJTV-2_gp66</name>
</gene>
<dbReference type="Gene3D" id="3.90.75.20">
    <property type="match status" value="1"/>
</dbReference>
<protein>
    <submittedName>
        <fullName evidence="2">HNH endonuclease</fullName>
    </submittedName>
</protein>
<dbReference type="InterPro" id="IPR044925">
    <property type="entry name" value="His-Me_finger_sf"/>
</dbReference>
<keyword evidence="2" id="KW-0378">Hydrolase</keyword>
<keyword evidence="2" id="KW-0255">Endonuclease</keyword>
<reference evidence="2 3" key="1">
    <citation type="submission" date="2021-05" db="EMBL/GenBank/DDBJ databases">
        <title>Diversity, taxonomy and evolution of archaeal viruses of the class Caudoviricetes.</title>
        <authorList>
            <person name="Liu Y."/>
            <person name="Demina T.A."/>
            <person name="Roux S."/>
            <person name="Aiewsakun P."/>
            <person name="Kazlauskas D."/>
            <person name="Simmonds P."/>
            <person name="Prangishvili D."/>
            <person name="Oksanen H.M."/>
            <person name="Krupovic M."/>
        </authorList>
    </citation>
    <scope>NUCLEOTIDE SEQUENCE [LARGE SCALE GENOMIC DNA]</scope>
    <source>
        <strain evidence="2">HJTV-2/27</strain>
    </source>
</reference>
<organism evidence="2 3">
    <name type="scientific">Haloarcula virus HJTV-2</name>
    <dbReference type="NCBI Taxonomy" id="2877986"/>
    <lineage>
        <taxon>Viruses</taxon>
        <taxon>Duplodnaviria</taxon>
        <taxon>Heunggongvirae</taxon>
        <taxon>Uroviricota</taxon>
        <taxon>Caudoviricetes</taxon>
        <taxon>Thumleimavirales</taxon>
        <taxon>Hafunaviridae</taxon>
        <taxon>Haloferacalesvirus</taxon>
        <taxon>Haloferacalesvirus thailandense</taxon>
        <taxon>Haloferacalesvirus HJTV2</taxon>
    </lineage>
</organism>
<dbReference type="EMBL" id="MZ334513">
    <property type="protein sequence ID" value="UBF21686.1"/>
    <property type="molecule type" value="Genomic_DNA"/>
</dbReference>
<dbReference type="InterPro" id="IPR003615">
    <property type="entry name" value="HNH_nuc"/>
</dbReference>
<sequence length="142" mass="16595">MSRERPWQDEETLREKYSTHRSCRKVAADLGCSKETIRYWMEKFGIERTGRKHNVAVTERSDGYEQLTVNIDGKTYSCLHHRLLAVAEYGYDAVVENDVHHKNSMKLDNRVENIELLGHAEHAKHHYETRTLNERGQLVSIA</sequence>
<dbReference type="Proteomes" id="UP000827376">
    <property type="component" value="Segment"/>
</dbReference>
<dbReference type="Pfam" id="PF13392">
    <property type="entry name" value="HNH_3"/>
    <property type="match status" value="1"/>
</dbReference>
<name>A0AAE9BY85_9CAUD</name>
<accession>A0AAE9BY85</accession>
<evidence type="ECO:0000313" key="2">
    <source>
        <dbReference type="EMBL" id="UBF21686.1"/>
    </source>
</evidence>
<proteinExistence type="predicted"/>
<keyword evidence="3" id="KW-1185">Reference proteome</keyword>
<keyword evidence="2" id="KW-0540">Nuclease</keyword>
<dbReference type="SUPFAM" id="SSF54060">
    <property type="entry name" value="His-Me finger endonucleases"/>
    <property type="match status" value="1"/>
</dbReference>
<evidence type="ECO:0000259" key="1">
    <source>
        <dbReference type="Pfam" id="PF13392"/>
    </source>
</evidence>
<dbReference type="GO" id="GO:0004519">
    <property type="term" value="F:endonuclease activity"/>
    <property type="evidence" value="ECO:0007669"/>
    <property type="project" value="UniProtKB-KW"/>
</dbReference>
<evidence type="ECO:0000313" key="3">
    <source>
        <dbReference type="Proteomes" id="UP000827376"/>
    </source>
</evidence>